<evidence type="ECO:0000313" key="1">
    <source>
        <dbReference type="EMBL" id="MBB4893566.1"/>
    </source>
</evidence>
<name>A0A7W7LPT7_9ACTN</name>
<protein>
    <submittedName>
        <fullName evidence="1">Uncharacterized protein</fullName>
    </submittedName>
</protein>
<accession>A0A7W7LPT7</accession>
<comment type="caution">
    <text evidence="1">The sequence shown here is derived from an EMBL/GenBank/DDBJ whole genome shotgun (WGS) entry which is preliminary data.</text>
</comment>
<organism evidence="1 2">
    <name type="scientific">Streptomyces olivoverticillatus</name>
    <dbReference type="NCBI Taxonomy" id="66427"/>
    <lineage>
        <taxon>Bacteria</taxon>
        <taxon>Bacillati</taxon>
        <taxon>Actinomycetota</taxon>
        <taxon>Actinomycetes</taxon>
        <taxon>Kitasatosporales</taxon>
        <taxon>Streptomycetaceae</taxon>
        <taxon>Streptomyces</taxon>
    </lineage>
</organism>
<evidence type="ECO:0000313" key="2">
    <source>
        <dbReference type="Proteomes" id="UP000556084"/>
    </source>
</evidence>
<dbReference type="RefSeq" id="WP_281396820.1">
    <property type="nucleotide sequence ID" value="NZ_JACHJH010000003.1"/>
</dbReference>
<reference evidence="1 2" key="1">
    <citation type="submission" date="2020-08" db="EMBL/GenBank/DDBJ databases">
        <title>Genomic Encyclopedia of Type Strains, Phase III (KMG-III): the genomes of soil and plant-associated and newly described type strains.</title>
        <authorList>
            <person name="Whitman W."/>
        </authorList>
    </citation>
    <scope>NUCLEOTIDE SEQUENCE [LARGE SCALE GENOMIC DNA]</scope>
    <source>
        <strain evidence="1 2">CECT 3266</strain>
    </source>
</reference>
<dbReference type="EMBL" id="JACHJH010000003">
    <property type="protein sequence ID" value="MBB4893566.1"/>
    <property type="molecule type" value="Genomic_DNA"/>
</dbReference>
<sequence length="44" mass="5275">MHWSWDELQATPVYVRRYALDFLGLIAQQEQADQEAAQRRARQQ</sequence>
<dbReference type="AlphaFoldDB" id="A0A7W7LPT7"/>
<gene>
    <name evidence="1" type="ORF">FHS39_002597</name>
</gene>
<keyword evidence="2" id="KW-1185">Reference proteome</keyword>
<dbReference type="Proteomes" id="UP000556084">
    <property type="component" value="Unassembled WGS sequence"/>
</dbReference>
<proteinExistence type="predicted"/>